<accession>A0A6G1SGT2</accession>
<dbReference type="CDD" id="cd02396">
    <property type="entry name" value="KH-I_PCBP_rpt2"/>
    <property type="match status" value="1"/>
</dbReference>
<feature type="compositionally biased region" description="Low complexity" evidence="3">
    <location>
        <begin position="44"/>
        <end position="59"/>
    </location>
</feature>
<dbReference type="GO" id="GO:0003723">
    <property type="term" value="F:RNA binding"/>
    <property type="evidence" value="ECO:0007669"/>
    <property type="project" value="UniProtKB-UniRule"/>
</dbReference>
<dbReference type="PANTHER" id="PTHR10288">
    <property type="entry name" value="KH DOMAIN CONTAINING RNA BINDING PROTEIN"/>
    <property type="match status" value="1"/>
</dbReference>
<dbReference type="AlphaFoldDB" id="A0A6G1SGT2"/>
<dbReference type="PROSITE" id="PS50084">
    <property type="entry name" value="KH_TYPE_1"/>
    <property type="match status" value="3"/>
</dbReference>
<evidence type="ECO:0000256" key="1">
    <source>
        <dbReference type="ARBA" id="ARBA00022737"/>
    </source>
</evidence>
<dbReference type="CDD" id="cd22438">
    <property type="entry name" value="KH-I_PCBP_rpt1"/>
    <property type="match status" value="1"/>
</dbReference>
<feature type="compositionally biased region" description="Polar residues" evidence="3">
    <location>
        <begin position="243"/>
        <end position="257"/>
    </location>
</feature>
<evidence type="ECO:0000256" key="3">
    <source>
        <dbReference type="SAM" id="MobiDB-lite"/>
    </source>
</evidence>
<proteinExistence type="predicted"/>
<feature type="compositionally biased region" description="Low complexity" evidence="3">
    <location>
        <begin position="11"/>
        <end position="28"/>
    </location>
</feature>
<feature type="region of interest" description="Disordered" evidence="3">
    <location>
        <begin position="231"/>
        <end position="257"/>
    </location>
</feature>
<protein>
    <submittedName>
        <fullName evidence="5">Poly(RC)-binding protein 3</fullName>
    </submittedName>
</protein>
<dbReference type="SUPFAM" id="SSF54791">
    <property type="entry name" value="Eukaryotic type KH-domain (KH-domain type I)"/>
    <property type="match status" value="3"/>
</dbReference>
<dbReference type="InterPro" id="IPR004088">
    <property type="entry name" value="KH_dom_type_1"/>
</dbReference>
<evidence type="ECO:0000259" key="4">
    <source>
        <dbReference type="SMART" id="SM00322"/>
    </source>
</evidence>
<dbReference type="Pfam" id="PF00013">
    <property type="entry name" value="KH_1"/>
    <property type="match status" value="3"/>
</dbReference>
<dbReference type="Gene3D" id="3.30.1370.10">
    <property type="entry name" value="K Homology domain, type 1"/>
    <property type="match status" value="3"/>
</dbReference>
<feature type="domain" description="K Homology" evidence="4">
    <location>
        <begin position="260"/>
        <end position="331"/>
    </location>
</feature>
<gene>
    <name evidence="5" type="primary">PCBP3_1</name>
    <name evidence="6" type="synonym">PCBP3_0</name>
    <name evidence="5" type="ORF">g.10684</name>
    <name evidence="6" type="ORF">g.10685</name>
</gene>
<dbReference type="InterPro" id="IPR036612">
    <property type="entry name" value="KH_dom_type_1_sf"/>
</dbReference>
<feature type="domain" description="K Homology" evidence="4">
    <location>
        <begin position="421"/>
        <end position="491"/>
    </location>
</feature>
<feature type="region of interest" description="Disordered" evidence="3">
    <location>
        <begin position="1"/>
        <end position="63"/>
    </location>
</feature>
<dbReference type="EMBL" id="GGYP01006512">
    <property type="protein sequence ID" value="MDE51283.1"/>
    <property type="molecule type" value="Transcribed_RNA"/>
</dbReference>
<dbReference type="CDD" id="cd22439">
    <property type="entry name" value="KH-I_PCBP_rpt3"/>
    <property type="match status" value="1"/>
</dbReference>
<evidence type="ECO:0000256" key="2">
    <source>
        <dbReference type="PROSITE-ProRule" id="PRU00117"/>
    </source>
</evidence>
<dbReference type="EMBL" id="GGYP01004914">
    <property type="protein sequence ID" value="MDE49685.1"/>
    <property type="molecule type" value="Transcribed_RNA"/>
</dbReference>
<name>A0A6G1SGT2_9ACAR</name>
<dbReference type="InterPro" id="IPR004087">
    <property type="entry name" value="KH_dom"/>
</dbReference>
<dbReference type="GO" id="GO:0010468">
    <property type="term" value="P:regulation of gene expression"/>
    <property type="evidence" value="ECO:0007669"/>
    <property type="project" value="UniProtKB-ARBA"/>
</dbReference>
<evidence type="ECO:0000313" key="6">
    <source>
        <dbReference type="EMBL" id="MDE51283.1"/>
    </source>
</evidence>
<evidence type="ECO:0000313" key="5">
    <source>
        <dbReference type="EMBL" id="MDE49685.1"/>
    </source>
</evidence>
<feature type="compositionally biased region" description="Low complexity" evidence="3">
    <location>
        <begin position="164"/>
        <end position="175"/>
    </location>
</feature>
<feature type="region of interest" description="Disordered" evidence="3">
    <location>
        <begin position="157"/>
        <end position="177"/>
    </location>
</feature>
<dbReference type="SMART" id="SM00322">
    <property type="entry name" value="KH"/>
    <property type="match status" value="3"/>
</dbReference>
<reference evidence="5" key="1">
    <citation type="submission" date="2018-10" db="EMBL/GenBank/DDBJ databases">
        <title>Transcriptome assembly of Aceria tosichella (Wheat curl mite) Type 2.</title>
        <authorList>
            <person name="Scully E.D."/>
            <person name="Geib S.M."/>
            <person name="Palmer N.A."/>
            <person name="Gupta A.K."/>
            <person name="Sarath G."/>
            <person name="Tatineni S."/>
        </authorList>
    </citation>
    <scope>NUCLEOTIDE SEQUENCE</scope>
    <source>
        <strain evidence="5">LincolnNE</strain>
    </source>
</reference>
<keyword evidence="1" id="KW-0677">Repeat</keyword>
<sequence length="508" mass="53084">MMADLNDATMQQQQQQQQQQPLHSVQQQLATLQPKLEPLEHESQQQVQPNSQQQPQSNSDMNGGQLALTLRLLMQGKEVGSIIGKKGDNIKRFREVSGAKINVSDSSCPDRIVTLSGTLDEVYNAFSMICSKFEEQILQVNTSSGVGANISSILAGPQAGAGGPAPTSGSSPTNSVNDPLFGLPAGGILGTAIKERSLSGKEGELLTINNNSTTTINNNNLNAPNKNLIANNNNNNVKRDNSAPGSTTGSLQQGGASSHPTVTIRLIVPASQCGSLIGRGGAKIKELRELTSAIIQVAPDVLPNSTERVVTIIGSVASLRQCTYQICKIMVESPPKGYVLPYRPKPALNPMLLAAATAGQAAAAYNLPGQFALSAHPDVNRLFVANNPLAAAFNPTAAANLRAAAASGQAAAALSAVASQQMSSQEIAIPNGLIGCVIGKGGSKINEIRQLSGANIKISNTEEGSKNRTVTINGTPEAINVAQYLITASCNGHQGVMANKSTRKFAPY</sequence>
<organism evidence="5">
    <name type="scientific">Aceria tosichella</name>
    <name type="common">wheat curl mite</name>
    <dbReference type="NCBI Taxonomy" id="561515"/>
    <lineage>
        <taxon>Eukaryota</taxon>
        <taxon>Metazoa</taxon>
        <taxon>Ecdysozoa</taxon>
        <taxon>Arthropoda</taxon>
        <taxon>Chelicerata</taxon>
        <taxon>Arachnida</taxon>
        <taxon>Acari</taxon>
        <taxon>Acariformes</taxon>
        <taxon>Trombidiformes</taxon>
        <taxon>Prostigmata</taxon>
        <taxon>Eupodina</taxon>
        <taxon>Eriophyoidea</taxon>
        <taxon>Eriophyidae</taxon>
        <taxon>Eriophyinae</taxon>
        <taxon>Aceriini</taxon>
        <taxon>Aceria</taxon>
    </lineage>
</organism>
<feature type="domain" description="K Homology" evidence="4">
    <location>
        <begin position="66"/>
        <end position="134"/>
    </location>
</feature>
<keyword evidence="2" id="KW-0694">RNA-binding</keyword>